<dbReference type="Gene3D" id="3.40.50.150">
    <property type="entry name" value="Vaccinia Virus protein VP39"/>
    <property type="match status" value="1"/>
</dbReference>
<dbReference type="GO" id="GO:0006355">
    <property type="term" value="P:regulation of DNA-templated transcription"/>
    <property type="evidence" value="ECO:0007669"/>
    <property type="project" value="InterPro"/>
</dbReference>
<accession>A0A5C4MVR8</accession>
<gene>
    <name evidence="7" type="ORF">FHG66_13305</name>
</gene>
<dbReference type="CDD" id="cd02440">
    <property type="entry name" value="AdoMet_MTases"/>
    <property type="match status" value="1"/>
</dbReference>
<dbReference type="AlphaFoldDB" id="A0A5C4MVR8"/>
<evidence type="ECO:0000313" key="7">
    <source>
        <dbReference type="EMBL" id="TNC48783.1"/>
    </source>
</evidence>
<dbReference type="InterPro" id="IPR035926">
    <property type="entry name" value="NusB-like_sf"/>
</dbReference>
<feature type="domain" description="SAM-dependent MTase RsmB/NOP-type" evidence="6">
    <location>
        <begin position="145"/>
        <end position="433"/>
    </location>
</feature>
<dbReference type="GO" id="GO:0008173">
    <property type="term" value="F:RNA methyltransferase activity"/>
    <property type="evidence" value="ECO:0007669"/>
    <property type="project" value="InterPro"/>
</dbReference>
<feature type="binding site" evidence="5">
    <location>
        <position position="274"/>
    </location>
    <ligand>
        <name>S-adenosyl-L-methionine</name>
        <dbReference type="ChEBI" id="CHEBI:59789"/>
    </ligand>
</feature>
<feature type="active site" description="Nucleophile" evidence="5">
    <location>
        <position position="368"/>
    </location>
</feature>
<protein>
    <submittedName>
        <fullName evidence="7">Methyltransferase domain-containing protein</fullName>
    </submittedName>
</protein>
<dbReference type="RefSeq" id="WP_139077543.1">
    <property type="nucleotide sequence ID" value="NZ_VDFU01000015.1"/>
</dbReference>
<dbReference type="InterPro" id="IPR023267">
    <property type="entry name" value="RCMT"/>
</dbReference>
<comment type="similarity">
    <text evidence="5">Belongs to the class I-like SAM-binding methyltransferase superfamily. RsmB/NOP family.</text>
</comment>
<evidence type="ECO:0000256" key="4">
    <source>
        <dbReference type="ARBA" id="ARBA00022884"/>
    </source>
</evidence>
<dbReference type="GO" id="GO:0001510">
    <property type="term" value="P:RNA methylation"/>
    <property type="evidence" value="ECO:0007669"/>
    <property type="project" value="InterPro"/>
</dbReference>
<name>A0A5C4MVR8_9RHOB</name>
<dbReference type="InterPro" id="IPR049560">
    <property type="entry name" value="MeTrfase_RsmB-F_NOP2_cat"/>
</dbReference>
<dbReference type="EMBL" id="VDFU01000015">
    <property type="protein sequence ID" value="TNC48783.1"/>
    <property type="molecule type" value="Genomic_DNA"/>
</dbReference>
<keyword evidence="2 5" id="KW-0808">Transferase</keyword>
<dbReference type="GO" id="GO:0003723">
    <property type="term" value="F:RNA binding"/>
    <property type="evidence" value="ECO:0007669"/>
    <property type="project" value="UniProtKB-UniRule"/>
</dbReference>
<keyword evidence="8" id="KW-1185">Reference proteome</keyword>
<dbReference type="SUPFAM" id="SSF48013">
    <property type="entry name" value="NusB-like"/>
    <property type="match status" value="1"/>
</dbReference>
<comment type="caution">
    <text evidence="5">Lacks conserved residue(s) required for the propagation of feature annotation.</text>
</comment>
<feature type="binding site" evidence="5">
    <location>
        <begin position="253"/>
        <end position="259"/>
    </location>
    <ligand>
        <name>S-adenosyl-L-methionine</name>
        <dbReference type="ChEBI" id="CHEBI:59789"/>
    </ligand>
</feature>
<evidence type="ECO:0000256" key="3">
    <source>
        <dbReference type="ARBA" id="ARBA00022691"/>
    </source>
</evidence>
<evidence type="ECO:0000256" key="1">
    <source>
        <dbReference type="ARBA" id="ARBA00022603"/>
    </source>
</evidence>
<proteinExistence type="inferred from homology"/>
<dbReference type="OrthoDB" id="9810297at2"/>
<reference evidence="7 8" key="1">
    <citation type="submission" date="2019-06" db="EMBL/GenBank/DDBJ databases">
        <title>YIM 131921 draft genome.</title>
        <authorList>
            <person name="Jiang L."/>
        </authorList>
    </citation>
    <scope>NUCLEOTIDE SEQUENCE [LARGE SCALE GENOMIC DNA]</scope>
    <source>
        <strain evidence="7 8">YIM 131921</strain>
    </source>
</reference>
<sequence length="435" mass="46164">MARERTGPSKDEGEDRAGLGPRRAAWRLLNAVTTEGMLLSDARAAAMVANLPPEGRARAQRLATETLRNLSRVDGWLAPRLRKGPPPTIRNVLRLGALEIGQGEAGHGVVNAVVALVSEGKRTEGFRSLANAVLRSLATEGPEGWARQEPPHLPDWLRSPLIEAWGGAAVRGMEAAHLAGAPLDLSAKEDPAALAQALGGRLLPTGSVRVNAGVQVTALPGYQEGAFWVQDAAAAIPAQVLAPRPGERVLDLCAAPGGKTLQMAAMGAEVTSLDLSAPRLDRLRDNLARTGLRARVLQGDVLDFAEGGWDAILLDAPCSATGTIRRHPDLPVARDGAEISGLIELQARMIDHAVPLLRPGGRLVFATCSLLPDEGEVQAETALERHPGLVIERPDLPGLDPALHTELGLRMRPDHWADLGGLDGFFVTRLRKPDA</sequence>
<keyword evidence="1 5" id="KW-0489">Methyltransferase</keyword>
<evidence type="ECO:0000259" key="6">
    <source>
        <dbReference type="PROSITE" id="PS51686"/>
    </source>
</evidence>
<dbReference type="PRINTS" id="PR02008">
    <property type="entry name" value="RCMTFAMILY"/>
</dbReference>
<dbReference type="InterPro" id="IPR001678">
    <property type="entry name" value="MeTrfase_RsmB-F_NOP2_dom"/>
</dbReference>
<dbReference type="InterPro" id="IPR029063">
    <property type="entry name" value="SAM-dependent_MTases_sf"/>
</dbReference>
<dbReference type="PANTHER" id="PTHR22807">
    <property type="entry name" value="NOP2 YEAST -RELATED NOL1/NOP2/FMU SUN DOMAIN-CONTAINING"/>
    <property type="match status" value="1"/>
</dbReference>
<dbReference type="Pfam" id="PF01189">
    <property type="entry name" value="Methyltr_RsmB-F"/>
    <property type="match status" value="1"/>
</dbReference>
<feature type="binding site" evidence="5">
    <location>
        <position position="315"/>
    </location>
    <ligand>
        <name>S-adenosyl-L-methionine</name>
        <dbReference type="ChEBI" id="CHEBI:59789"/>
    </ligand>
</feature>
<evidence type="ECO:0000313" key="8">
    <source>
        <dbReference type="Proteomes" id="UP000305887"/>
    </source>
</evidence>
<evidence type="ECO:0000256" key="2">
    <source>
        <dbReference type="ARBA" id="ARBA00022679"/>
    </source>
</evidence>
<evidence type="ECO:0000256" key="5">
    <source>
        <dbReference type="PROSITE-ProRule" id="PRU01023"/>
    </source>
</evidence>
<keyword evidence="4 5" id="KW-0694">RNA-binding</keyword>
<keyword evidence="3 5" id="KW-0949">S-adenosyl-L-methionine</keyword>
<dbReference type="SUPFAM" id="SSF53335">
    <property type="entry name" value="S-adenosyl-L-methionine-dependent methyltransferases"/>
    <property type="match status" value="1"/>
</dbReference>
<dbReference type="Pfam" id="PF01029">
    <property type="entry name" value="NusB"/>
    <property type="match status" value="1"/>
</dbReference>
<comment type="caution">
    <text evidence="7">The sequence shown here is derived from an EMBL/GenBank/DDBJ whole genome shotgun (WGS) entry which is preliminary data.</text>
</comment>
<dbReference type="Gene3D" id="1.10.940.10">
    <property type="entry name" value="NusB-like"/>
    <property type="match status" value="1"/>
</dbReference>
<dbReference type="PROSITE" id="PS51686">
    <property type="entry name" value="SAM_MT_RSMB_NOP"/>
    <property type="match status" value="1"/>
</dbReference>
<dbReference type="InterPro" id="IPR006027">
    <property type="entry name" value="NusB_RsmB_TIM44"/>
</dbReference>
<organism evidence="7 8">
    <name type="scientific">Rubellimicrobium rubrum</name>
    <dbReference type="NCBI Taxonomy" id="2585369"/>
    <lineage>
        <taxon>Bacteria</taxon>
        <taxon>Pseudomonadati</taxon>
        <taxon>Pseudomonadota</taxon>
        <taxon>Alphaproteobacteria</taxon>
        <taxon>Rhodobacterales</taxon>
        <taxon>Roseobacteraceae</taxon>
        <taxon>Rubellimicrobium</taxon>
    </lineage>
</organism>
<dbReference type="PANTHER" id="PTHR22807:SF61">
    <property type="entry name" value="NOL1_NOP2_SUN FAMILY PROTEIN _ ANTITERMINATION NUSB DOMAIN-CONTAINING PROTEIN"/>
    <property type="match status" value="1"/>
</dbReference>
<dbReference type="Proteomes" id="UP000305887">
    <property type="component" value="Unassembled WGS sequence"/>
</dbReference>